<dbReference type="EMBL" id="JAFNEN010004565">
    <property type="protein sequence ID" value="KAG8171011.1"/>
    <property type="molecule type" value="Genomic_DNA"/>
</dbReference>
<evidence type="ECO:0000313" key="3">
    <source>
        <dbReference type="Proteomes" id="UP000827092"/>
    </source>
</evidence>
<comment type="caution">
    <text evidence="2">The sequence shown here is derived from an EMBL/GenBank/DDBJ whole genome shotgun (WGS) entry which is preliminary data.</text>
</comment>
<gene>
    <name evidence="2" type="ORF">JTE90_023411</name>
</gene>
<reference evidence="2 3" key="1">
    <citation type="journal article" date="2022" name="Nat. Ecol. Evol.">
        <title>A masculinizing supergene underlies an exaggerated male reproductive morph in a spider.</title>
        <authorList>
            <person name="Hendrickx F."/>
            <person name="De Corte Z."/>
            <person name="Sonet G."/>
            <person name="Van Belleghem S.M."/>
            <person name="Kostlbacher S."/>
            <person name="Vangestel C."/>
        </authorList>
    </citation>
    <scope>NUCLEOTIDE SEQUENCE [LARGE SCALE GENOMIC DNA]</scope>
    <source>
        <strain evidence="2">W744_W776</strain>
    </source>
</reference>
<organism evidence="2 3">
    <name type="scientific">Oedothorax gibbosus</name>
    <dbReference type="NCBI Taxonomy" id="931172"/>
    <lineage>
        <taxon>Eukaryota</taxon>
        <taxon>Metazoa</taxon>
        <taxon>Ecdysozoa</taxon>
        <taxon>Arthropoda</taxon>
        <taxon>Chelicerata</taxon>
        <taxon>Arachnida</taxon>
        <taxon>Araneae</taxon>
        <taxon>Araneomorphae</taxon>
        <taxon>Entelegynae</taxon>
        <taxon>Araneoidea</taxon>
        <taxon>Linyphiidae</taxon>
        <taxon>Erigoninae</taxon>
        <taxon>Oedothorax</taxon>
    </lineage>
</organism>
<evidence type="ECO:0000256" key="1">
    <source>
        <dbReference type="SAM" id="MobiDB-lite"/>
    </source>
</evidence>
<accession>A0AAV6TH00</accession>
<sequence length="68" mass="7173">MKVRGAGPGVGRIRGPRYLAGGGPTGTPATETRRCDSNPAQYERNRRVGHLGLCAWSRGPGAKTLRGL</sequence>
<dbReference type="AlphaFoldDB" id="A0AAV6TH00"/>
<name>A0AAV6TH00_9ARAC</name>
<evidence type="ECO:0000313" key="2">
    <source>
        <dbReference type="EMBL" id="KAG8171011.1"/>
    </source>
</evidence>
<feature type="region of interest" description="Disordered" evidence="1">
    <location>
        <begin position="1"/>
        <end position="38"/>
    </location>
</feature>
<dbReference type="Proteomes" id="UP000827092">
    <property type="component" value="Unassembled WGS sequence"/>
</dbReference>
<protein>
    <submittedName>
        <fullName evidence="2">Uncharacterized protein</fullName>
    </submittedName>
</protein>
<proteinExistence type="predicted"/>
<feature type="compositionally biased region" description="Gly residues" evidence="1">
    <location>
        <begin position="1"/>
        <end position="12"/>
    </location>
</feature>
<keyword evidence="3" id="KW-1185">Reference proteome</keyword>